<evidence type="ECO:0000256" key="3">
    <source>
        <dbReference type="ARBA" id="ARBA00022840"/>
    </source>
</evidence>
<accession>A0ABX2TFS4</accession>
<dbReference type="RefSeq" id="WP_180284965.1">
    <property type="nucleotide sequence ID" value="NZ_JABFDB010000025.1"/>
</dbReference>
<dbReference type="InterPro" id="IPR032823">
    <property type="entry name" value="BCA_ABC_TP_C"/>
</dbReference>
<reference evidence="5 6" key="1">
    <citation type="submission" date="2020-05" db="EMBL/GenBank/DDBJ databases">
        <title>Azospirillum oleiclasticum sp. nov, a nitrogen-fixing and heavy crude oil-emulsifying bacterium isolated from the crude oil of Yumen Oilfield.</title>
        <authorList>
            <person name="Wu D."/>
            <person name="Cai M."/>
            <person name="Zhang X."/>
        </authorList>
    </citation>
    <scope>NUCLEOTIDE SEQUENCE [LARGE SCALE GENOMIC DNA]</scope>
    <source>
        <strain evidence="5 6">ROY-1-1-2</strain>
    </source>
</reference>
<keyword evidence="6" id="KW-1185">Reference proteome</keyword>
<evidence type="ECO:0000256" key="2">
    <source>
        <dbReference type="ARBA" id="ARBA00022741"/>
    </source>
</evidence>
<dbReference type="PANTHER" id="PTHR45772">
    <property type="entry name" value="CONSERVED COMPONENT OF ABC TRANSPORTER FOR NATURAL AMINO ACIDS-RELATED"/>
    <property type="match status" value="1"/>
</dbReference>
<keyword evidence="3 5" id="KW-0067">ATP-binding</keyword>
<dbReference type="InterPro" id="IPR003593">
    <property type="entry name" value="AAA+_ATPase"/>
</dbReference>
<dbReference type="EMBL" id="JABFDB010000025">
    <property type="protein sequence ID" value="NYZ23189.1"/>
    <property type="molecule type" value="Genomic_DNA"/>
</dbReference>
<dbReference type="Proteomes" id="UP000584642">
    <property type="component" value="Unassembled WGS sequence"/>
</dbReference>
<dbReference type="InterPro" id="IPR003439">
    <property type="entry name" value="ABC_transporter-like_ATP-bd"/>
</dbReference>
<dbReference type="Pfam" id="PF00005">
    <property type="entry name" value="ABC_tran"/>
    <property type="match status" value="1"/>
</dbReference>
<organism evidence="5 6">
    <name type="scientific">Azospirillum oleiclasticum</name>
    <dbReference type="NCBI Taxonomy" id="2735135"/>
    <lineage>
        <taxon>Bacteria</taxon>
        <taxon>Pseudomonadati</taxon>
        <taxon>Pseudomonadota</taxon>
        <taxon>Alphaproteobacteria</taxon>
        <taxon>Rhodospirillales</taxon>
        <taxon>Azospirillaceae</taxon>
        <taxon>Azospirillum</taxon>
    </lineage>
</organism>
<evidence type="ECO:0000256" key="1">
    <source>
        <dbReference type="ARBA" id="ARBA00022448"/>
    </source>
</evidence>
<evidence type="ECO:0000313" key="6">
    <source>
        <dbReference type="Proteomes" id="UP000584642"/>
    </source>
</evidence>
<dbReference type="PROSITE" id="PS50893">
    <property type="entry name" value="ABC_TRANSPORTER_2"/>
    <property type="match status" value="1"/>
</dbReference>
<dbReference type="PANTHER" id="PTHR45772:SF7">
    <property type="entry name" value="AMINO ACID ABC TRANSPORTER ATP-BINDING PROTEIN"/>
    <property type="match status" value="1"/>
</dbReference>
<sequence>MTATAGSVCLEVRDATRSFGGLVAVNAVSFQVARHSVTAVIGPNGAGKTTLFNLISGAVPPSSGRVLFEGTDVTHEAPEAKAARGLIRTFQLVKLFPELSAVENVKVGFHLRSRGGLLAALLRPRAIRDMEAAIEDRARALLHLVGLGSAADLPAAALSYGQGRLLEVARALAAQPKLLMLDEPAAGLNGDETARLASLIRDIAEDGTAVLLIEHDMHLVMNTADEVVVVDFGRKIAQGAPDRIRQDPAVIAAYLG</sequence>
<keyword evidence="1" id="KW-0813">Transport</keyword>
<dbReference type="SMART" id="SM00382">
    <property type="entry name" value="AAA"/>
    <property type="match status" value="1"/>
</dbReference>
<keyword evidence="2" id="KW-0547">Nucleotide-binding</keyword>
<feature type="domain" description="ABC transporter" evidence="4">
    <location>
        <begin position="10"/>
        <end position="255"/>
    </location>
</feature>
<dbReference type="GO" id="GO:0005524">
    <property type="term" value="F:ATP binding"/>
    <property type="evidence" value="ECO:0007669"/>
    <property type="project" value="UniProtKB-KW"/>
</dbReference>
<dbReference type="Gene3D" id="3.40.50.300">
    <property type="entry name" value="P-loop containing nucleotide triphosphate hydrolases"/>
    <property type="match status" value="1"/>
</dbReference>
<dbReference type="CDD" id="cd03219">
    <property type="entry name" value="ABC_Mj1267_LivG_branched"/>
    <property type="match status" value="1"/>
</dbReference>
<dbReference type="InterPro" id="IPR051120">
    <property type="entry name" value="ABC_AA/LPS_Transport"/>
</dbReference>
<proteinExistence type="predicted"/>
<evidence type="ECO:0000313" key="5">
    <source>
        <dbReference type="EMBL" id="NYZ23189.1"/>
    </source>
</evidence>
<comment type="caution">
    <text evidence="5">The sequence shown here is derived from an EMBL/GenBank/DDBJ whole genome shotgun (WGS) entry which is preliminary data.</text>
</comment>
<evidence type="ECO:0000259" key="4">
    <source>
        <dbReference type="PROSITE" id="PS50893"/>
    </source>
</evidence>
<dbReference type="SUPFAM" id="SSF52540">
    <property type="entry name" value="P-loop containing nucleoside triphosphate hydrolases"/>
    <property type="match status" value="1"/>
</dbReference>
<dbReference type="InterPro" id="IPR027417">
    <property type="entry name" value="P-loop_NTPase"/>
</dbReference>
<gene>
    <name evidence="5" type="ORF">HND93_26070</name>
</gene>
<dbReference type="Pfam" id="PF12399">
    <property type="entry name" value="BCA_ABC_TP_C"/>
    <property type="match status" value="1"/>
</dbReference>
<name>A0ABX2TFS4_9PROT</name>
<protein>
    <submittedName>
        <fullName evidence="5">ABC transporter ATP-binding protein</fullName>
    </submittedName>
</protein>